<accession>A0A395RK02</accession>
<gene>
    <name evidence="2" type="ORF">FLONG3_10890</name>
</gene>
<feature type="compositionally biased region" description="Basic residues" evidence="1">
    <location>
        <begin position="107"/>
        <end position="123"/>
    </location>
</feature>
<comment type="caution">
    <text evidence="2">The sequence shown here is derived from an EMBL/GenBank/DDBJ whole genome shotgun (WGS) entry which is preliminary data.</text>
</comment>
<protein>
    <submittedName>
        <fullName evidence="2">Uncharacterized protein</fullName>
    </submittedName>
</protein>
<proteinExistence type="predicted"/>
<dbReference type="AlphaFoldDB" id="A0A395RK02"/>
<dbReference type="OrthoDB" id="5105531at2759"/>
<dbReference type="EMBL" id="PXOG01000341">
    <property type="protein sequence ID" value="RGP60424.1"/>
    <property type="molecule type" value="Genomic_DNA"/>
</dbReference>
<organism evidence="2 3">
    <name type="scientific">Fusarium longipes</name>
    <dbReference type="NCBI Taxonomy" id="694270"/>
    <lineage>
        <taxon>Eukaryota</taxon>
        <taxon>Fungi</taxon>
        <taxon>Dikarya</taxon>
        <taxon>Ascomycota</taxon>
        <taxon>Pezizomycotina</taxon>
        <taxon>Sordariomycetes</taxon>
        <taxon>Hypocreomycetidae</taxon>
        <taxon>Hypocreales</taxon>
        <taxon>Nectriaceae</taxon>
        <taxon>Fusarium</taxon>
    </lineage>
</organism>
<feature type="region of interest" description="Disordered" evidence="1">
    <location>
        <begin position="1"/>
        <end position="27"/>
    </location>
</feature>
<name>A0A395RK02_9HYPO</name>
<sequence length="141" mass="15222">MAFPDNAETPPGQQPKEAGDTSEAPASVVKASKRSRVFCTFCRKANHTADVCRNRLGTLTIIAGGSAITPPGTTFSLTNDSIIIHESPLVPPGTTYSLPNAASSAGIKKKKSKKSKKNKKKKEKREEEKKKEKKDQELARG</sequence>
<feature type="region of interest" description="Disordered" evidence="1">
    <location>
        <begin position="88"/>
        <end position="141"/>
    </location>
</feature>
<evidence type="ECO:0000313" key="3">
    <source>
        <dbReference type="Proteomes" id="UP000266234"/>
    </source>
</evidence>
<evidence type="ECO:0000256" key="1">
    <source>
        <dbReference type="SAM" id="MobiDB-lite"/>
    </source>
</evidence>
<feature type="compositionally biased region" description="Basic and acidic residues" evidence="1">
    <location>
        <begin position="124"/>
        <end position="141"/>
    </location>
</feature>
<dbReference type="Proteomes" id="UP000266234">
    <property type="component" value="Unassembled WGS sequence"/>
</dbReference>
<feature type="compositionally biased region" description="Polar residues" evidence="1">
    <location>
        <begin position="94"/>
        <end position="103"/>
    </location>
</feature>
<reference evidence="2 3" key="1">
    <citation type="journal article" date="2018" name="PLoS Pathog.">
        <title>Evolution of structural diversity of trichothecenes, a family of toxins produced by plant pathogenic and entomopathogenic fungi.</title>
        <authorList>
            <person name="Proctor R.H."/>
            <person name="McCormick S.P."/>
            <person name="Kim H.S."/>
            <person name="Cardoza R.E."/>
            <person name="Stanley A.M."/>
            <person name="Lindo L."/>
            <person name="Kelly A."/>
            <person name="Brown D.W."/>
            <person name="Lee T."/>
            <person name="Vaughan M.M."/>
            <person name="Alexander N.J."/>
            <person name="Busman M."/>
            <person name="Gutierrez S."/>
        </authorList>
    </citation>
    <scope>NUCLEOTIDE SEQUENCE [LARGE SCALE GENOMIC DNA]</scope>
    <source>
        <strain evidence="2 3">NRRL 20695</strain>
    </source>
</reference>
<evidence type="ECO:0000313" key="2">
    <source>
        <dbReference type="EMBL" id="RGP60424.1"/>
    </source>
</evidence>
<keyword evidence="3" id="KW-1185">Reference proteome</keyword>